<evidence type="ECO:0000313" key="2">
    <source>
        <dbReference type="EMBL" id="AGF72992.1"/>
    </source>
</evidence>
<dbReference type="KEGG" id="chn:A605_09950"/>
<dbReference type="PANTHER" id="PTHR36503:SF2">
    <property type="entry name" value="BLR2408 PROTEIN"/>
    <property type="match status" value="1"/>
</dbReference>
<keyword evidence="3" id="KW-1185">Reference proteome</keyword>
<evidence type="ECO:0000259" key="1">
    <source>
        <dbReference type="PROSITE" id="PS51819"/>
    </source>
</evidence>
<dbReference type="eggNOG" id="COG3607">
    <property type="taxonomic scope" value="Bacteria"/>
</dbReference>
<evidence type="ECO:0000313" key="3">
    <source>
        <dbReference type="Proteomes" id="UP000011723"/>
    </source>
</evidence>
<dbReference type="InterPro" id="IPR037523">
    <property type="entry name" value="VOC_core"/>
</dbReference>
<dbReference type="PATRIC" id="fig|1121362.3.peg.2013"/>
<dbReference type="PANTHER" id="PTHR36503">
    <property type="entry name" value="BLR2520 PROTEIN"/>
    <property type="match status" value="1"/>
</dbReference>
<dbReference type="InterPro" id="IPR004360">
    <property type="entry name" value="Glyas_Fos-R_dOase_dom"/>
</dbReference>
<feature type="domain" description="VOC" evidence="1">
    <location>
        <begin position="12"/>
        <end position="136"/>
    </location>
</feature>
<dbReference type="RefSeq" id="WP_015401411.1">
    <property type="nucleotide sequence ID" value="NC_020302.1"/>
</dbReference>
<dbReference type="Gene3D" id="3.10.180.10">
    <property type="entry name" value="2,3-Dihydroxybiphenyl 1,2-Dioxygenase, domain 1"/>
    <property type="match status" value="1"/>
</dbReference>
<dbReference type="AlphaFoldDB" id="M1NU55"/>
<gene>
    <name evidence="2" type="ORF">A605_09950</name>
</gene>
<dbReference type="OrthoDB" id="4265398at2"/>
<protein>
    <recommendedName>
        <fullName evidence="1">VOC domain-containing protein</fullName>
    </recommendedName>
</protein>
<dbReference type="SUPFAM" id="SSF54593">
    <property type="entry name" value="Glyoxalase/Bleomycin resistance protein/Dihydroxybiphenyl dioxygenase"/>
    <property type="match status" value="1"/>
</dbReference>
<dbReference type="PROSITE" id="PS51819">
    <property type="entry name" value="VOC"/>
    <property type="match status" value="1"/>
</dbReference>
<sequence length="142" mass="16136">MSVPPPIRLEHRQIYVNLPAADLPKLREFYRALGWRLNETFSGEQTASFEVSDHIVVMLLERGYFDSFHQRESIEPRGPREMLNALSASSARDVDELIRRAREAGGTVFREPEGQGPMYSAAFDDPEGHGWEVVYMDPAVLS</sequence>
<dbReference type="Pfam" id="PF00903">
    <property type="entry name" value="Glyoxalase"/>
    <property type="match status" value="1"/>
</dbReference>
<name>M1NU55_9CORY</name>
<organism evidence="2 3">
    <name type="scientific">Corynebacterium halotolerans YIM 70093 = DSM 44683</name>
    <dbReference type="NCBI Taxonomy" id="1121362"/>
    <lineage>
        <taxon>Bacteria</taxon>
        <taxon>Bacillati</taxon>
        <taxon>Actinomycetota</taxon>
        <taxon>Actinomycetes</taxon>
        <taxon>Mycobacteriales</taxon>
        <taxon>Corynebacteriaceae</taxon>
        <taxon>Corynebacterium</taxon>
    </lineage>
</organism>
<dbReference type="InterPro" id="IPR029068">
    <property type="entry name" value="Glyas_Bleomycin-R_OHBP_Dase"/>
</dbReference>
<reference evidence="2 3" key="1">
    <citation type="journal article" date="2012" name="Stand. Genomic Sci.">
        <title>Genome sequence of the halotolerant bacterium Corynebacterium halotolerans type strain YIM 70093(T) (= DSM 44683(T)).</title>
        <authorList>
            <person name="Ruckert C."/>
            <person name="Albersmeier A."/>
            <person name="Al-Dilaimi A."/>
            <person name="Niehaus K."/>
            <person name="Szczepanowski R."/>
            <person name="Kalinowski J."/>
        </authorList>
    </citation>
    <scope>NUCLEOTIDE SEQUENCE [LARGE SCALE GENOMIC DNA]</scope>
    <source>
        <strain evidence="2">YIM 70093</strain>
    </source>
</reference>
<proteinExistence type="predicted"/>
<accession>M1NU55</accession>
<dbReference type="HOGENOM" id="CLU_046006_21_0_11"/>
<dbReference type="Proteomes" id="UP000011723">
    <property type="component" value="Chromosome"/>
</dbReference>
<dbReference type="EMBL" id="CP003697">
    <property type="protein sequence ID" value="AGF72992.1"/>
    <property type="molecule type" value="Genomic_DNA"/>
</dbReference>